<accession>A0A553UX42</accession>
<protein>
    <submittedName>
        <fullName evidence="1">Uncharacterized protein</fullName>
    </submittedName>
</protein>
<proteinExistence type="predicted"/>
<evidence type="ECO:0000313" key="1">
    <source>
        <dbReference type="EMBL" id="TSA84591.1"/>
    </source>
</evidence>
<comment type="caution">
    <text evidence="1">The sequence shown here is derived from an EMBL/GenBank/DDBJ whole genome shotgun (WGS) entry which is preliminary data.</text>
</comment>
<reference evidence="1" key="2">
    <citation type="submission" date="2019-07" db="EMBL/GenBank/DDBJ databases">
        <authorList>
            <person name="Papic B."/>
        </authorList>
    </citation>
    <scope>NUCLEOTIDE SEQUENCE [LARGE SCALE GENOMIC DNA]</scope>
    <source>
        <strain evidence="1">L8b</strain>
    </source>
</reference>
<dbReference type="AlphaFoldDB" id="A0A553UX42"/>
<gene>
    <name evidence="1" type="ORF">FNE76_04455</name>
</gene>
<sequence length="85" mass="9781">MLKDNPTMCLSPKYLSPKSQQICQQLFQAQTYNAKDIQEQLHIVRLISIDDSPCVYLDPKDKLQAFKSDNAICLELQTHLTKDVK</sequence>
<organism evidence="1 2">
    <name type="scientific">Helicobacter mehlei</name>
    <dbReference type="NCBI Taxonomy" id="2316080"/>
    <lineage>
        <taxon>Bacteria</taxon>
        <taxon>Pseudomonadati</taxon>
        <taxon>Campylobacterota</taxon>
        <taxon>Epsilonproteobacteria</taxon>
        <taxon>Campylobacterales</taxon>
        <taxon>Helicobacteraceae</taxon>
        <taxon>Helicobacter</taxon>
    </lineage>
</organism>
<evidence type="ECO:0000313" key="2">
    <source>
        <dbReference type="Proteomes" id="UP000319322"/>
    </source>
</evidence>
<reference evidence="1" key="1">
    <citation type="submission" date="2019-07" db="EMBL/GenBank/DDBJ databases">
        <title>Helicobacter labacensis sp. nov., Helicobacter mehlei sp. nov. and Helicobacter vulpis sp. nov., isolated from gastric mucosa of red fox (Vulpis vulpis).</title>
        <authorList>
            <person name="Kusar D."/>
            <person name="Gruntar I."/>
            <person name="Pate M."/>
            <person name="Zajc U."/>
            <person name="Ocepek M."/>
        </authorList>
    </citation>
    <scope>NUCLEOTIDE SEQUENCE [LARGE SCALE GENOMIC DNA]</scope>
    <source>
        <strain evidence="1">L8b</strain>
    </source>
</reference>
<dbReference type="EMBL" id="VKGC01000008">
    <property type="protein sequence ID" value="TSA84591.1"/>
    <property type="molecule type" value="Genomic_DNA"/>
</dbReference>
<name>A0A553UX42_9HELI</name>
<dbReference type="Proteomes" id="UP000319322">
    <property type="component" value="Unassembled WGS sequence"/>
</dbReference>
<keyword evidence="2" id="KW-1185">Reference proteome</keyword>